<evidence type="ECO:0000256" key="4">
    <source>
        <dbReference type="ARBA" id="ARBA00022763"/>
    </source>
</evidence>
<dbReference type="EC" id="3.2.2.21" evidence="3"/>
<dbReference type="PANTHER" id="PTHR43003">
    <property type="entry name" value="DNA-3-METHYLADENINE GLYCOSYLASE"/>
    <property type="match status" value="1"/>
</dbReference>
<name>A0A212JBQ7_9DELT</name>
<evidence type="ECO:0000256" key="5">
    <source>
        <dbReference type="ARBA" id="ARBA00023204"/>
    </source>
</evidence>
<dbReference type="GO" id="GO:0005737">
    <property type="term" value="C:cytoplasm"/>
    <property type="evidence" value="ECO:0007669"/>
    <property type="project" value="TreeGrafter"/>
</dbReference>
<dbReference type="GO" id="GO:0032131">
    <property type="term" value="F:alkylated DNA binding"/>
    <property type="evidence" value="ECO:0007669"/>
    <property type="project" value="TreeGrafter"/>
</dbReference>
<accession>A0A212JBQ7</accession>
<gene>
    <name evidence="7" type="ORF">KL86DPRO_11121</name>
</gene>
<dbReference type="Gene3D" id="1.10.340.30">
    <property type="entry name" value="Hypothetical protein, domain 2"/>
    <property type="match status" value="1"/>
</dbReference>
<sequence length="240" mass="26778">MREKQYLEYGEKETAHLRKKDPALARVMDVVGPVRREVIPDVFMALVNSVIGQQISTKAHRTVWERAQAMFAPLTPEHVASIPVATLQTCGISTRKAVYINEIATSVVTGALDLAHLHAMDDEAVCKRLSEIRGIGVWTAEMLMTFSMRRMDVLSWGDLAILRGLRMLYRHRVITPVLFAKYKKRYSPYATVASLYLWALAGGACEGYADPAPKTPARKKIAVKKAKTAVRAAKRKRGTP</sequence>
<protein>
    <recommendedName>
        <fullName evidence="3">DNA-3-methyladenine glycosylase II</fullName>
        <ecNumber evidence="3">3.2.2.21</ecNumber>
    </recommendedName>
</protein>
<evidence type="ECO:0000259" key="6">
    <source>
        <dbReference type="SMART" id="SM00478"/>
    </source>
</evidence>
<dbReference type="Gene3D" id="1.10.1670.40">
    <property type="match status" value="1"/>
</dbReference>
<dbReference type="FunFam" id="1.10.340.30:FF:000004">
    <property type="entry name" value="DNA-3-methyladenine glycosylase II"/>
    <property type="match status" value="1"/>
</dbReference>
<comment type="catalytic activity">
    <reaction evidence="1">
        <text>Hydrolysis of alkylated DNA, releasing 3-methyladenine, 3-methylguanine, 7-methylguanine and 7-methyladenine.</text>
        <dbReference type="EC" id="3.2.2.21"/>
    </reaction>
</comment>
<comment type="similarity">
    <text evidence="2">Belongs to the alkylbase DNA glycosidase AlkA family.</text>
</comment>
<dbReference type="InterPro" id="IPR051912">
    <property type="entry name" value="Alkylbase_DNA_Glycosylase/TA"/>
</dbReference>
<reference evidence="7" key="1">
    <citation type="submission" date="2016-04" db="EMBL/GenBank/DDBJ databases">
        <authorList>
            <person name="Evans L.H."/>
            <person name="Alamgir A."/>
            <person name="Owens N."/>
            <person name="Weber N.D."/>
            <person name="Virtaneva K."/>
            <person name="Barbian K."/>
            <person name="Babar A."/>
            <person name="Rosenke K."/>
        </authorList>
    </citation>
    <scope>NUCLEOTIDE SEQUENCE</scope>
    <source>
        <strain evidence="7">86</strain>
    </source>
</reference>
<keyword evidence="4" id="KW-0227">DNA damage</keyword>
<evidence type="ECO:0000256" key="3">
    <source>
        <dbReference type="ARBA" id="ARBA00012000"/>
    </source>
</evidence>
<dbReference type="EMBL" id="FLUQ01000001">
    <property type="protein sequence ID" value="SBV96887.1"/>
    <property type="molecule type" value="Genomic_DNA"/>
</dbReference>
<dbReference type="GO" id="GO:0006307">
    <property type="term" value="P:DNA alkylation repair"/>
    <property type="evidence" value="ECO:0007669"/>
    <property type="project" value="TreeGrafter"/>
</dbReference>
<dbReference type="GO" id="GO:0008725">
    <property type="term" value="F:DNA-3-methyladenine glycosylase activity"/>
    <property type="evidence" value="ECO:0007669"/>
    <property type="project" value="TreeGrafter"/>
</dbReference>
<feature type="domain" description="HhH-GPD" evidence="6">
    <location>
        <begin position="51"/>
        <end position="202"/>
    </location>
</feature>
<organism evidence="7">
    <name type="scientific">uncultured delta proteobacterium</name>
    <dbReference type="NCBI Taxonomy" id="34034"/>
    <lineage>
        <taxon>Bacteria</taxon>
        <taxon>Deltaproteobacteria</taxon>
        <taxon>environmental samples</taxon>
    </lineage>
</organism>
<proteinExistence type="inferred from homology"/>
<dbReference type="SMART" id="SM00478">
    <property type="entry name" value="ENDO3c"/>
    <property type="match status" value="1"/>
</dbReference>
<evidence type="ECO:0000313" key="7">
    <source>
        <dbReference type="EMBL" id="SBV96887.1"/>
    </source>
</evidence>
<dbReference type="AlphaFoldDB" id="A0A212JBQ7"/>
<dbReference type="GO" id="GO:0043916">
    <property type="term" value="F:DNA-7-methylguanine glycosylase activity"/>
    <property type="evidence" value="ECO:0007669"/>
    <property type="project" value="TreeGrafter"/>
</dbReference>
<dbReference type="InterPro" id="IPR003265">
    <property type="entry name" value="HhH-GPD_domain"/>
</dbReference>
<dbReference type="GO" id="GO:0006285">
    <property type="term" value="P:base-excision repair, AP site formation"/>
    <property type="evidence" value="ECO:0007669"/>
    <property type="project" value="TreeGrafter"/>
</dbReference>
<dbReference type="PANTHER" id="PTHR43003:SF5">
    <property type="entry name" value="DNA-3-METHYLADENINE GLYCOSYLASE"/>
    <property type="match status" value="1"/>
</dbReference>
<keyword evidence="5" id="KW-0234">DNA repair</keyword>
<dbReference type="SUPFAM" id="SSF48150">
    <property type="entry name" value="DNA-glycosylase"/>
    <property type="match status" value="1"/>
</dbReference>
<evidence type="ECO:0000256" key="1">
    <source>
        <dbReference type="ARBA" id="ARBA00000086"/>
    </source>
</evidence>
<dbReference type="CDD" id="cd00056">
    <property type="entry name" value="ENDO3c"/>
    <property type="match status" value="1"/>
</dbReference>
<dbReference type="Pfam" id="PF00730">
    <property type="entry name" value="HhH-GPD"/>
    <property type="match status" value="1"/>
</dbReference>
<dbReference type="InterPro" id="IPR011257">
    <property type="entry name" value="DNA_glycosylase"/>
</dbReference>
<dbReference type="GO" id="GO:0032993">
    <property type="term" value="C:protein-DNA complex"/>
    <property type="evidence" value="ECO:0007669"/>
    <property type="project" value="TreeGrafter"/>
</dbReference>
<evidence type="ECO:0000256" key="2">
    <source>
        <dbReference type="ARBA" id="ARBA00010817"/>
    </source>
</evidence>